<dbReference type="InterPro" id="IPR012676">
    <property type="entry name" value="TGS-like"/>
</dbReference>
<dbReference type="PROSITE" id="PS51880">
    <property type="entry name" value="TGS"/>
    <property type="match status" value="1"/>
</dbReference>
<dbReference type="PANTHER" id="PTHR21262:SF36">
    <property type="entry name" value="BIFUNCTIONAL (P)PPGPP SYNTHASE_HYDROLASE SPOT"/>
    <property type="match status" value="1"/>
</dbReference>
<dbReference type="FunFam" id="3.30.460.10:FF:000001">
    <property type="entry name" value="GTP pyrophosphokinase RelA"/>
    <property type="match status" value="1"/>
</dbReference>
<dbReference type="FunFam" id="3.10.20.30:FF:000002">
    <property type="entry name" value="GTP pyrophosphokinase (RelA/SpoT)"/>
    <property type="match status" value="1"/>
</dbReference>
<dbReference type="CDD" id="cd05399">
    <property type="entry name" value="NT_Rel-Spo_like"/>
    <property type="match status" value="1"/>
</dbReference>
<dbReference type="OrthoDB" id="9805041at2"/>
<comment type="similarity">
    <text evidence="6">Belongs to the relA/spoT family.</text>
</comment>
<dbReference type="Proteomes" id="UP000239504">
    <property type="component" value="Unassembled WGS sequence"/>
</dbReference>
<dbReference type="Gene3D" id="3.30.70.260">
    <property type="match status" value="1"/>
</dbReference>
<evidence type="ECO:0000256" key="5">
    <source>
        <dbReference type="ARBA" id="ARBA00048244"/>
    </source>
</evidence>
<dbReference type="InterPro" id="IPR045600">
    <property type="entry name" value="RelA/SpoT_AH_RIS"/>
</dbReference>
<evidence type="ECO:0000259" key="10">
    <source>
        <dbReference type="PROSITE" id="PS51880"/>
    </source>
</evidence>
<dbReference type="EMBL" id="PJCH01000015">
    <property type="protein sequence ID" value="PQA86447.1"/>
    <property type="molecule type" value="Genomic_DNA"/>
</dbReference>
<dbReference type="InterPro" id="IPR012675">
    <property type="entry name" value="Beta-grasp_dom_sf"/>
</dbReference>
<dbReference type="SUPFAM" id="SSF81301">
    <property type="entry name" value="Nucleotidyltransferase"/>
    <property type="match status" value="1"/>
</dbReference>
<dbReference type="SUPFAM" id="SSF55021">
    <property type="entry name" value="ACT-like"/>
    <property type="match status" value="1"/>
</dbReference>
<evidence type="ECO:0000259" key="8">
    <source>
        <dbReference type="PROSITE" id="PS51671"/>
    </source>
</evidence>
<proteinExistence type="inferred from homology"/>
<feature type="domain" description="HD" evidence="9">
    <location>
        <begin position="74"/>
        <end position="173"/>
    </location>
</feature>
<keyword evidence="12" id="KW-1185">Reference proteome</keyword>
<organism evidence="11 12">
    <name type="scientific">Hyphococcus luteus</name>
    <dbReference type="NCBI Taxonomy" id="2058213"/>
    <lineage>
        <taxon>Bacteria</taxon>
        <taxon>Pseudomonadati</taxon>
        <taxon>Pseudomonadota</taxon>
        <taxon>Alphaproteobacteria</taxon>
        <taxon>Parvularculales</taxon>
        <taxon>Parvularculaceae</taxon>
        <taxon>Hyphococcus</taxon>
    </lineage>
</organism>
<dbReference type="Gene3D" id="3.30.460.10">
    <property type="entry name" value="Beta Polymerase, domain 2"/>
    <property type="match status" value="1"/>
</dbReference>
<dbReference type="InterPro" id="IPR003607">
    <property type="entry name" value="HD/PDEase_dom"/>
</dbReference>
<dbReference type="SUPFAM" id="SSF81271">
    <property type="entry name" value="TGS-like"/>
    <property type="match status" value="1"/>
</dbReference>
<dbReference type="InterPro" id="IPR004811">
    <property type="entry name" value="RelA/Spo_fam"/>
</dbReference>
<protein>
    <recommendedName>
        <fullName evidence="2">GTP pyrophosphokinase rsh</fullName>
        <ecNumber evidence="1">2.7.6.5</ecNumber>
    </recommendedName>
    <alternativeName>
        <fullName evidence="4">(p)ppGpp synthase</fullName>
    </alternativeName>
    <alternativeName>
        <fullName evidence="3">ATP:GTP 3'-pyrophosphotransferase</fullName>
    </alternativeName>
</protein>
<dbReference type="Gene3D" id="3.10.20.30">
    <property type="match status" value="1"/>
</dbReference>
<feature type="compositionally biased region" description="Low complexity" evidence="7">
    <location>
        <begin position="8"/>
        <end position="23"/>
    </location>
</feature>
<comment type="caution">
    <text evidence="11">The sequence shown here is derived from an EMBL/GenBank/DDBJ whole genome shotgun (WGS) entry which is preliminary data.</text>
</comment>
<dbReference type="CDD" id="cd01668">
    <property type="entry name" value="TGS_RSH"/>
    <property type="match status" value="1"/>
</dbReference>
<dbReference type="GO" id="GO:0008893">
    <property type="term" value="F:guanosine-3',5'-bis(diphosphate) 3'-diphosphatase activity"/>
    <property type="evidence" value="ECO:0007669"/>
    <property type="project" value="TreeGrafter"/>
</dbReference>
<dbReference type="CDD" id="cd04876">
    <property type="entry name" value="ACT_RelA-SpoT"/>
    <property type="match status" value="1"/>
</dbReference>
<dbReference type="InterPro" id="IPR043519">
    <property type="entry name" value="NT_sf"/>
</dbReference>
<evidence type="ECO:0000256" key="2">
    <source>
        <dbReference type="ARBA" id="ARBA00014315"/>
    </source>
</evidence>
<dbReference type="InterPro" id="IPR006674">
    <property type="entry name" value="HD_domain"/>
</dbReference>
<dbReference type="Pfam" id="PF02824">
    <property type="entry name" value="TGS"/>
    <property type="match status" value="1"/>
</dbReference>
<dbReference type="AlphaFoldDB" id="A0A2S7K1S2"/>
<keyword evidence="11" id="KW-0378">Hydrolase</keyword>
<evidence type="ECO:0000256" key="1">
    <source>
        <dbReference type="ARBA" id="ARBA00013251"/>
    </source>
</evidence>
<dbReference type="SUPFAM" id="SSF109604">
    <property type="entry name" value="HD-domain/PDEase-like"/>
    <property type="match status" value="1"/>
</dbReference>
<evidence type="ECO:0000259" key="9">
    <source>
        <dbReference type="PROSITE" id="PS51831"/>
    </source>
</evidence>
<dbReference type="GO" id="GO:0015949">
    <property type="term" value="P:nucleobase-containing small molecule interconversion"/>
    <property type="evidence" value="ECO:0007669"/>
    <property type="project" value="UniProtKB-ARBA"/>
</dbReference>
<accession>A0A2S7K1S2</accession>
<dbReference type="GO" id="GO:0042594">
    <property type="term" value="P:response to starvation"/>
    <property type="evidence" value="ECO:0007669"/>
    <property type="project" value="TreeGrafter"/>
</dbReference>
<dbReference type="InterPro" id="IPR007685">
    <property type="entry name" value="RelA_SpoT"/>
</dbReference>
<dbReference type="RefSeq" id="WP_104831659.1">
    <property type="nucleotide sequence ID" value="NZ_PJCH01000015.1"/>
</dbReference>
<gene>
    <name evidence="11" type="ORF">CW354_19145</name>
</gene>
<comment type="catalytic activity">
    <reaction evidence="5">
        <text>GTP + ATP = guanosine 3'-diphosphate 5'-triphosphate + AMP</text>
        <dbReference type="Rhea" id="RHEA:22088"/>
        <dbReference type="ChEBI" id="CHEBI:30616"/>
        <dbReference type="ChEBI" id="CHEBI:37565"/>
        <dbReference type="ChEBI" id="CHEBI:142410"/>
        <dbReference type="ChEBI" id="CHEBI:456215"/>
        <dbReference type="EC" id="2.7.6.5"/>
    </reaction>
</comment>
<dbReference type="PROSITE" id="PS51671">
    <property type="entry name" value="ACT"/>
    <property type="match status" value="1"/>
</dbReference>
<evidence type="ECO:0000313" key="12">
    <source>
        <dbReference type="Proteomes" id="UP000239504"/>
    </source>
</evidence>
<reference evidence="11 12" key="1">
    <citation type="submission" date="2017-12" db="EMBL/GenBank/DDBJ databases">
        <authorList>
            <person name="Hurst M.R.H."/>
        </authorList>
    </citation>
    <scope>NUCLEOTIDE SEQUENCE [LARGE SCALE GENOMIC DNA]</scope>
    <source>
        <strain evidence="11 12">SY-3-19</strain>
    </source>
</reference>
<feature type="region of interest" description="Disordered" evidence="7">
    <location>
        <begin position="1"/>
        <end position="27"/>
    </location>
</feature>
<dbReference type="EC" id="2.7.6.5" evidence="1"/>
<dbReference type="SMART" id="SM00954">
    <property type="entry name" value="RelA_SpoT"/>
    <property type="match status" value="1"/>
</dbReference>
<dbReference type="Gene3D" id="1.10.3210.10">
    <property type="entry name" value="Hypothetical protein af1432"/>
    <property type="match status" value="1"/>
</dbReference>
<dbReference type="InterPro" id="IPR004095">
    <property type="entry name" value="TGS"/>
</dbReference>
<dbReference type="GO" id="GO:0015969">
    <property type="term" value="P:guanosine tetraphosphate metabolic process"/>
    <property type="evidence" value="ECO:0007669"/>
    <property type="project" value="InterPro"/>
</dbReference>
<dbReference type="Pfam" id="PF13328">
    <property type="entry name" value="HD_4"/>
    <property type="match status" value="1"/>
</dbReference>
<sequence length="756" mass="83940">MTEKQAAGEEATAPPPEAAARPPSRQPIGFIRQVELVDRVKSYDPEADEDLLNKAYVYAMKAHGGQTRASGDPYFSHPLAVAAILTSLRADPATVATALLHDVVEDTDASIIDIDKLFGPEIARLVDGVTKLSQIELKSEASKQAENFRKLVLAMADDVRVLLVKLADRLHNMRTLHYISKPEKRQRIARETMDIYAPLAGRIGVQRFREELEDISFRELSADAYETIATRLDDLQKNSLSAVLELANVLRERLSAAGIKAQVTSREKRPYSIWRKMTQKSVSFDELADIYAFRVLVDKPEDCYAALGVIHSNWRMITEEFDDYISAPKPNNYRSIHTAVIGPPSADGRRQRIEIQIRTYEMHETAERGVAAHWQYKDSGAGDTSVEIVTRGQYDPYETPRRLVEMFQSGEDPDEALKYAKLELFQDQVFCFTPKGRVIALPKGATPLDFAYGVHTDVGDQCIGAKINGVQRPLRTALNNGDVVEVLRSDHAPVPTEWESIAVMGRTRSAIRRRIKKMQHDETVALGRSIAESVFTGANLEFSIKGIREGLKRLGKSSVDDVLSAIGRGELPVGDLVEAVYPGASIESESEIRGASMSAFRPRLAISGLTPGVQVKMARCCTPLPGERIVGIRQDDGSIMVHAISCETLEEEDPPQERWLDLKWRDQEETGAAFARIRTTVRNGLGVLSEVAGTVARYGVSIANIRIQDRSREFVDFIMDVEVKDARQLAHMLAGLRASPNVIDAERTGADDHDEL</sequence>
<dbReference type="InterPro" id="IPR033655">
    <property type="entry name" value="TGS_RelA/SpoT"/>
</dbReference>
<name>A0A2S7K1S2_9PROT</name>
<dbReference type="Pfam" id="PF19296">
    <property type="entry name" value="RelA_AH_RIS"/>
    <property type="match status" value="1"/>
</dbReference>
<dbReference type="FunFam" id="1.10.3210.10:FF:000001">
    <property type="entry name" value="GTP pyrophosphokinase RelA"/>
    <property type="match status" value="1"/>
</dbReference>
<dbReference type="SMART" id="SM00471">
    <property type="entry name" value="HDc"/>
    <property type="match status" value="1"/>
</dbReference>
<dbReference type="GO" id="GO:0005886">
    <property type="term" value="C:plasma membrane"/>
    <property type="evidence" value="ECO:0007669"/>
    <property type="project" value="TreeGrafter"/>
</dbReference>
<comment type="function">
    <text evidence="6">In eubacteria ppGpp (guanosine 3'-diphosphate 5'-diphosphate) is a mediator of the stringent response that coordinates a variety of cellular activities in response to changes in nutritional abundance.</text>
</comment>
<evidence type="ECO:0000256" key="3">
    <source>
        <dbReference type="ARBA" id="ARBA00029754"/>
    </source>
</evidence>
<dbReference type="CDD" id="cd00077">
    <property type="entry name" value="HDc"/>
    <property type="match status" value="1"/>
</dbReference>
<dbReference type="PANTHER" id="PTHR21262">
    <property type="entry name" value="GUANOSINE-3',5'-BIS DIPHOSPHATE 3'-PYROPHOSPHOHYDROLASE"/>
    <property type="match status" value="1"/>
</dbReference>
<feature type="domain" description="ACT" evidence="8">
    <location>
        <begin position="676"/>
        <end position="750"/>
    </location>
</feature>
<evidence type="ECO:0000256" key="6">
    <source>
        <dbReference type="RuleBase" id="RU003847"/>
    </source>
</evidence>
<dbReference type="GO" id="GO:0008728">
    <property type="term" value="F:GTP diphosphokinase activity"/>
    <property type="evidence" value="ECO:0007669"/>
    <property type="project" value="UniProtKB-EC"/>
</dbReference>
<feature type="domain" description="TGS" evidence="10">
    <location>
        <begin position="427"/>
        <end position="488"/>
    </location>
</feature>
<evidence type="ECO:0000313" key="11">
    <source>
        <dbReference type="EMBL" id="PQA86447.1"/>
    </source>
</evidence>
<dbReference type="Pfam" id="PF04607">
    <property type="entry name" value="RelA_SpoT"/>
    <property type="match status" value="1"/>
</dbReference>
<evidence type="ECO:0000256" key="7">
    <source>
        <dbReference type="SAM" id="MobiDB-lite"/>
    </source>
</evidence>
<evidence type="ECO:0000256" key="4">
    <source>
        <dbReference type="ARBA" id="ARBA00032407"/>
    </source>
</evidence>
<dbReference type="PROSITE" id="PS51831">
    <property type="entry name" value="HD"/>
    <property type="match status" value="1"/>
</dbReference>
<dbReference type="InterPro" id="IPR002912">
    <property type="entry name" value="ACT_dom"/>
</dbReference>
<dbReference type="NCBIfam" id="TIGR00691">
    <property type="entry name" value="spoT_relA"/>
    <property type="match status" value="1"/>
</dbReference>
<dbReference type="Pfam" id="PF13291">
    <property type="entry name" value="ACT_4"/>
    <property type="match status" value="1"/>
</dbReference>
<dbReference type="InterPro" id="IPR045865">
    <property type="entry name" value="ACT-like_dom_sf"/>
</dbReference>